<dbReference type="KEGG" id="mag:amb3167"/>
<dbReference type="Gene3D" id="1.10.3210.10">
    <property type="entry name" value="Hypothetical protein af1432"/>
    <property type="match status" value="1"/>
</dbReference>
<evidence type="ECO:0000313" key="2">
    <source>
        <dbReference type="EMBL" id="BAE51971.1"/>
    </source>
</evidence>
<dbReference type="HOGENOM" id="CLU_084517_3_0_5"/>
<name>Q2W2F4_PARM1</name>
<dbReference type="OrthoDB" id="9802385at2"/>
<reference evidence="2 3" key="1">
    <citation type="journal article" date="2005" name="DNA Res.">
        <title>Complete genome sequence of the facultative anaerobic magnetotactic bacterium Magnetospirillum sp. strain AMB-1.</title>
        <authorList>
            <person name="Matsunaga T."/>
            <person name="Okamura Y."/>
            <person name="Fukuda Y."/>
            <person name="Wahyudi A.T."/>
            <person name="Murase Y."/>
            <person name="Takeyama H."/>
        </authorList>
    </citation>
    <scope>NUCLEOTIDE SEQUENCE [LARGE SCALE GENOMIC DNA]</scope>
    <source>
        <strain evidence="3">ATCC 700264 / AMB-1</strain>
    </source>
</reference>
<dbReference type="InterPro" id="IPR052194">
    <property type="entry name" value="MESH1"/>
</dbReference>
<proteinExistence type="predicted"/>
<accession>Q2W2F4</accession>
<gene>
    <name evidence="2" type="ordered locus">amb3167</name>
</gene>
<dbReference type="GO" id="GO:0008893">
    <property type="term" value="F:guanosine-3',5'-bis(diphosphate) 3'-diphosphatase activity"/>
    <property type="evidence" value="ECO:0007669"/>
    <property type="project" value="TreeGrafter"/>
</dbReference>
<organism evidence="2 3">
    <name type="scientific">Paramagnetospirillum magneticum (strain ATCC 700264 / AMB-1)</name>
    <name type="common">Magnetospirillum magneticum</name>
    <dbReference type="NCBI Taxonomy" id="342108"/>
    <lineage>
        <taxon>Bacteria</taxon>
        <taxon>Pseudomonadati</taxon>
        <taxon>Pseudomonadota</taxon>
        <taxon>Alphaproteobacteria</taxon>
        <taxon>Rhodospirillales</taxon>
        <taxon>Magnetospirillaceae</taxon>
        <taxon>Paramagnetospirillum</taxon>
    </lineage>
</organism>
<dbReference type="PANTHER" id="PTHR46246">
    <property type="entry name" value="GUANOSINE-3',5'-BIS(DIPHOSPHATE) 3'-PYROPHOSPHOHYDROLASE MESH1"/>
    <property type="match status" value="1"/>
</dbReference>
<dbReference type="EMBL" id="AP007255">
    <property type="protein sequence ID" value="BAE51971.1"/>
    <property type="molecule type" value="Genomic_DNA"/>
</dbReference>
<protein>
    <submittedName>
        <fullName evidence="2">Guanosine polyphosphate pyrophosphohydrolase/synthetase</fullName>
    </submittedName>
</protein>
<dbReference type="SUPFAM" id="SSF109604">
    <property type="entry name" value="HD-domain/PDEase-like"/>
    <property type="match status" value="1"/>
</dbReference>
<dbReference type="Pfam" id="PF13328">
    <property type="entry name" value="HD_4"/>
    <property type="match status" value="1"/>
</dbReference>
<dbReference type="CDD" id="cd00077">
    <property type="entry name" value="HDc"/>
    <property type="match status" value="1"/>
</dbReference>
<feature type="domain" description="HD/PDEase" evidence="1">
    <location>
        <begin position="36"/>
        <end position="148"/>
    </location>
</feature>
<dbReference type="Proteomes" id="UP000007058">
    <property type="component" value="Chromosome"/>
</dbReference>
<dbReference type="SMART" id="SM00471">
    <property type="entry name" value="HDc"/>
    <property type="match status" value="1"/>
</dbReference>
<dbReference type="AlphaFoldDB" id="Q2W2F4"/>
<dbReference type="STRING" id="342108.amb3167"/>
<evidence type="ECO:0000313" key="3">
    <source>
        <dbReference type="Proteomes" id="UP000007058"/>
    </source>
</evidence>
<dbReference type="PANTHER" id="PTHR46246:SF1">
    <property type="entry name" value="GUANOSINE-3',5'-BIS(DIPHOSPHATE) 3'-PYROPHOSPHOHYDROLASE MESH1"/>
    <property type="match status" value="1"/>
</dbReference>
<keyword evidence="3" id="KW-1185">Reference proteome</keyword>
<sequence length="188" mass="20930">MAHSQISSPILPWSQDIYLDALVFAAERHGDQKTPAGFPYVTHLASVAQEVMAALAVEPGRNGTLAVTAALLHDVIEDTATSLEMVAERFGPDVLAAVMALTKNSDLPKERRMPDSLERIQAQPPEVWMVKLADRIVNLGPPPTHWTREKMAAYRAEAETILSALRDASPFLTHRLERRIAEYRFHLK</sequence>
<dbReference type="RefSeq" id="WP_011385532.1">
    <property type="nucleotide sequence ID" value="NC_007626.1"/>
</dbReference>
<evidence type="ECO:0000259" key="1">
    <source>
        <dbReference type="SMART" id="SM00471"/>
    </source>
</evidence>
<dbReference type="InterPro" id="IPR003607">
    <property type="entry name" value="HD/PDEase_dom"/>
</dbReference>